<keyword evidence="3" id="KW-0677">Repeat</keyword>
<dbReference type="Proteomes" id="UP000008370">
    <property type="component" value="Unassembled WGS sequence"/>
</dbReference>
<dbReference type="OrthoDB" id="1898821at2759"/>
<dbReference type="STRING" id="650164.K5XAL5"/>
<evidence type="ECO:0000256" key="5">
    <source>
        <dbReference type="ARBA" id="ARBA00023242"/>
    </source>
</evidence>
<reference evidence="9 10" key="1">
    <citation type="journal article" date="2012" name="BMC Genomics">
        <title>Comparative genomics of the white-rot fungi, Phanerochaete carnosa and P. chrysosporium, to elucidate the genetic basis of the distinct wood types they colonize.</title>
        <authorList>
            <person name="Suzuki H."/>
            <person name="MacDonald J."/>
            <person name="Syed K."/>
            <person name="Salamov A."/>
            <person name="Hori C."/>
            <person name="Aerts A."/>
            <person name="Henrissat B."/>
            <person name="Wiebenga A."/>
            <person name="vanKuyk P.A."/>
            <person name="Barry K."/>
            <person name="Lindquist E."/>
            <person name="LaButti K."/>
            <person name="Lapidus A."/>
            <person name="Lucas S."/>
            <person name="Coutinho P."/>
            <person name="Gong Y."/>
            <person name="Samejima M."/>
            <person name="Mahadevan R."/>
            <person name="Abou-Zaid M."/>
            <person name="de Vries R.P."/>
            <person name="Igarashi K."/>
            <person name="Yadav J.S."/>
            <person name="Grigoriev I.V."/>
            <person name="Master E.R."/>
        </authorList>
    </citation>
    <scope>NUCLEOTIDE SEQUENCE [LARGE SCALE GENOMIC DNA]</scope>
    <source>
        <strain evidence="9 10">HHB-10118-sp</strain>
    </source>
</reference>
<evidence type="ECO:0000313" key="10">
    <source>
        <dbReference type="Proteomes" id="UP000008370"/>
    </source>
</evidence>
<dbReference type="GeneID" id="18917628"/>
<dbReference type="InParanoid" id="K5XAL5"/>
<dbReference type="SUPFAM" id="SSF48371">
    <property type="entry name" value="ARM repeat"/>
    <property type="match status" value="1"/>
</dbReference>
<dbReference type="PANTHER" id="PTHR14978:SF0">
    <property type="entry name" value="BETA-CATENIN-LIKE PROTEIN 1"/>
    <property type="match status" value="1"/>
</dbReference>
<dbReference type="HOGENOM" id="CLU_017098_0_0_1"/>
<dbReference type="EMBL" id="JH930469">
    <property type="protein sequence ID" value="EKM59972.1"/>
    <property type="molecule type" value="Genomic_DNA"/>
</dbReference>
<sequence>MNVDELFKMPKLPSGSNKRRMPDMPTPEMLKKMRMDTGAGPSSVVVPARDGASDRGMSRAATVEDVDDEMNDDVDRDFAPGGDADYFAEEDEEGRFFGGGLSREQKEILNIFDKDVSEGVHEDSQLEEMNLPAVKRLLLRFERAEKKNQDQRSKYPDDPTKFIDSEADLDLALKALLPLAQAPIIAYPELVLSGAVARLIGLLSHENADIVIDVVEVIHELTDEDVGNEVEGEEEEESKREDALKILMEGLLENSILELLVDNLKRLNEAEEADRQGLFHILAIFENFIASRPELSTLLVTKTTILEWLLTRIQAKEHDDNRGYAAELLSILLQDNRENRLALGKQDGIETMLKVLSQYHKRDPVDADEFEFMENVFDTLCSTLGEPEVKKLFLDSEGVDLMVLMLKEKKQSRSRSIKVLDYSTSGPAGTQCCEVFVEALGLKSLFSTFMSKVSKKNKTQNEDISHTLGIVASLFSNLASDSPARIRLLAKFVESTYEKTDKMLEIRDAAQVRLREIEKEIEQEKKDLEAEGEEIDQDTQNSWYLRRLNAGLFTLQTVDYILAWVAMEDDGIRAHIQQMLRRRDNSLKDIVKTLEVYRDNVDEDPSAKDSDEHSQKEILQHLIDFLDAC</sequence>
<evidence type="ECO:0000313" key="9">
    <source>
        <dbReference type="EMBL" id="EKM59972.1"/>
    </source>
</evidence>
<dbReference type="InterPro" id="IPR039678">
    <property type="entry name" value="CTNNBL1"/>
</dbReference>
<dbReference type="GO" id="GO:0005681">
    <property type="term" value="C:spliceosomal complex"/>
    <property type="evidence" value="ECO:0007669"/>
    <property type="project" value="TreeGrafter"/>
</dbReference>
<dbReference type="InterPro" id="IPR011989">
    <property type="entry name" value="ARM-like"/>
</dbReference>
<dbReference type="RefSeq" id="XP_007391320.1">
    <property type="nucleotide sequence ID" value="XM_007391258.1"/>
</dbReference>
<feature type="coiled-coil region" evidence="6">
    <location>
        <begin position="507"/>
        <end position="541"/>
    </location>
</feature>
<evidence type="ECO:0000256" key="3">
    <source>
        <dbReference type="ARBA" id="ARBA00022737"/>
    </source>
</evidence>
<feature type="region of interest" description="Disordered" evidence="7">
    <location>
        <begin position="1"/>
        <end position="73"/>
    </location>
</feature>
<dbReference type="InterPro" id="IPR016024">
    <property type="entry name" value="ARM-type_fold"/>
</dbReference>
<dbReference type="GO" id="GO:0010467">
    <property type="term" value="P:gene expression"/>
    <property type="evidence" value="ECO:0007669"/>
    <property type="project" value="UniProtKB-ARBA"/>
</dbReference>
<evidence type="ECO:0000256" key="4">
    <source>
        <dbReference type="ARBA" id="ARBA00023054"/>
    </source>
</evidence>
<accession>K5XAL5</accession>
<name>K5XAL5_PHACS</name>
<keyword evidence="4 6" id="KW-0175">Coiled coil</keyword>
<dbReference type="InterPro" id="IPR013180">
    <property type="entry name" value="CTNNBL1_N"/>
</dbReference>
<dbReference type="FunFam" id="1.25.10.10:FF:001136">
    <property type="entry name" value="Beta-catenin-like protein 1"/>
    <property type="match status" value="1"/>
</dbReference>
<evidence type="ECO:0000256" key="1">
    <source>
        <dbReference type="ARBA" id="ARBA00004123"/>
    </source>
</evidence>
<keyword evidence="10" id="KW-1185">Reference proteome</keyword>
<dbReference type="Gene3D" id="1.25.10.10">
    <property type="entry name" value="Leucine-rich Repeat Variant"/>
    <property type="match status" value="1"/>
</dbReference>
<protein>
    <recommendedName>
        <fullName evidence="8">Beta-catenin-like protein 1 N-terminal domain-containing protein</fullName>
    </recommendedName>
</protein>
<dbReference type="KEGG" id="pco:PHACADRAFT_26011"/>
<gene>
    <name evidence="9" type="ORF">PHACADRAFT_26011</name>
</gene>
<dbReference type="AlphaFoldDB" id="K5XAL5"/>
<comment type="subcellular location">
    <subcellularLocation>
        <location evidence="1">Nucleus</location>
    </subcellularLocation>
</comment>
<keyword evidence="5" id="KW-0539">Nucleus</keyword>
<proteinExistence type="predicted"/>
<dbReference type="FunCoup" id="K5XAL5">
    <property type="interactions" value="627"/>
</dbReference>
<dbReference type="SMART" id="SM01156">
    <property type="entry name" value="DUF1716"/>
    <property type="match status" value="1"/>
</dbReference>
<organism evidence="9 10">
    <name type="scientific">Phanerochaete carnosa (strain HHB-10118-sp)</name>
    <name type="common">White-rot fungus</name>
    <name type="synonym">Peniophora carnosa</name>
    <dbReference type="NCBI Taxonomy" id="650164"/>
    <lineage>
        <taxon>Eukaryota</taxon>
        <taxon>Fungi</taxon>
        <taxon>Dikarya</taxon>
        <taxon>Basidiomycota</taxon>
        <taxon>Agaricomycotina</taxon>
        <taxon>Agaricomycetes</taxon>
        <taxon>Polyporales</taxon>
        <taxon>Phanerochaetaceae</taxon>
        <taxon>Phanerochaete</taxon>
    </lineage>
</organism>
<dbReference type="Pfam" id="PF08216">
    <property type="entry name" value="CTNNBL"/>
    <property type="match status" value="1"/>
</dbReference>
<feature type="compositionally biased region" description="Acidic residues" evidence="7">
    <location>
        <begin position="64"/>
        <end position="73"/>
    </location>
</feature>
<keyword evidence="2" id="KW-0597">Phosphoprotein</keyword>
<evidence type="ECO:0000256" key="6">
    <source>
        <dbReference type="SAM" id="Coils"/>
    </source>
</evidence>
<evidence type="ECO:0000256" key="7">
    <source>
        <dbReference type="SAM" id="MobiDB-lite"/>
    </source>
</evidence>
<feature type="domain" description="Beta-catenin-like protein 1 N-terminal" evidence="8">
    <location>
        <begin position="101"/>
        <end position="215"/>
    </location>
</feature>
<evidence type="ECO:0000256" key="2">
    <source>
        <dbReference type="ARBA" id="ARBA00022553"/>
    </source>
</evidence>
<evidence type="ECO:0000259" key="8">
    <source>
        <dbReference type="SMART" id="SM01156"/>
    </source>
</evidence>
<dbReference type="PANTHER" id="PTHR14978">
    <property type="entry name" value="BETA-CATENIN-LIKE PROTEIN 1 NUCLEAR ASSOCIATED PROTEIN"/>
    <property type="match status" value="1"/>
</dbReference>